<protein>
    <submittedName>
        <fullName evidence="1">Uncharacterized protein</fullName>
    </submittedName>
</protein>
<evidence type="ECO:0000313" key="1">
    <source>
        <dbReference type="EMBL" id="CAI9615511.1"/>
    </source>
</evidence>
<organism evidence="1 2">
    <name type="scientific">Staurois parvus</name>
    <dbReference type="NCBI Taxonomy" id="386267"/>
    <lineage>
        <taxon>Eukaryota</taxon>
        <taxon>Metazoa</taxon>
        <taxon>Chordata</taxon>
        <taxon>Craniata</taxon>
        <taxon>Vertebrata</taxon>
        <taxon>Euteleostomi</taxon>
        <taxon>Amphibia</taxon>
        <taxon>Batrachia</taxon>
        <taxon>Anura</taxon>
        <taxon>Neobatrachia</taxon>
        <taxon>Ranoidea</taxon>
        <taxon>Ranidae</taxon>
        <taxon>Staurois</taxon>
    </lineage>
</organism>
<comment type="caution">
    <text evidence="1">The sequence shown here is derived from an EMBL/GenBank/DDBJ whole genome shotgun (WGS) entry which is preliminary data.</text>
</comment>
<dbReference type="EMBL" id="CATNWA010019880">
    <property type="protein sequence ID" value="CAI9615511.1"/>
    <property type="molecule type" value="Genomic_DNA"/>
</dbReference>
<evidence type="ECO:0000313" key="2">
    <source>
        <dbReference type="Proteomes" id="UP001162483"/>
    </source>
</evidence>
<dbReference type="Proteomes" id="UP001162483">
    <property type="component" value="Unassembled WGS sequence"/>
</dbReference>
<gene>
    <name evidence="1" type="ORF">SPARVUS_LOCUS15237846</name>
</gene>
<accession>A0ABN9H6K4</accession>
<feature type="non-terminal residue" evidence="1">
    <location>
        <position position="43"/>
    </location>
</feature>
<keyword evidence="2" id="KW-1185">Reference proteome</keyword>
<name>A0ABN9H6K4_9NEOB</name>
<sequence length="43" mass="5088">MLSPKKKTKYTLSMCRMATAQCFLLGDKTWAFEQEEKQRSEDQ</sequence>
<proteinExistence type="predicted"/>
<reference evidence="1" key="1">
    <citation type="submission" date="2023-05" db="EMBL/GenBank/DDBJ databases">
        <authorList>
            <person name="Stuckert A."/>
        </authorList>
    </citation>
    <scope>NUCLEOTIDE SEQUENCE</scope>
</reference>